<evidence type="ECO:0000313" key="3">
    <source>
        <dbReference type="EMBL" id="KAF9481325.1"/>
    </source>
</evidence>
<feature type="chain" id="PRO_5040205481" description="DUF5648 domain-containing protein" evidence="1">
    <location>
        <begin position="25"/>
        <end position="187"/>
    </location>
</feature>
<keyword evidence="4" id="KW-1185">Reference proteome</keyword>
<dbReference type="AlphaFoldDB" id="A0A9P5Z744"/>
<sequence>MIYIVSAITVILLWSGVSFPAVIAAPAPIPRAADTCADPSLVIPFVQAFNPGQAAYRTLSVSTYTASITFASNSGWVYQGEEFLAWPTPQDFTSPFYNLFNPTTTDHMIVLSTDGSVPSAPGYEQLDGIVGYAYATQVCSSVPLLEAVYSGGSHYYTTDPIVHSQLLLQPGWTNGAIKAYVLPLPFV</sequence>
<dbReference type="Proteomes" id="UP000807469">
    <property type="component" value="Unassembled WGS sequence"/>
</dbReference>
<feature type="domain" description="DUF5648" evidence="2">
    <location>
        <begin position="67"/>
        <end position="182"/>
    </location>
</feature>
<reference evidence="3" key="1">
    <citation type="submission" date="2020-11" db="EMBL/GenBank/DDBJ databases">
        <authorList>
            <consortium name="DOE Joint Genome Institute"/>
            <person name="Ahrendt S."/>
            <person name="Riley R."/>
            <person name="Andreopoulos W."/>
            <person name="Labutti K."/>
            <person name="Pangilinan J."/>
            <person name="Ruiz-Duenas F.J."/>
            <person name="Barrasa J.M."/>
            <person name="Sanchez-Garcia M."/>
            <person name="Camarero S."/>
            <person name="Miyauchi S."/>
            <person name="Serrano A."/>
            <person name="Linde D."/>
            <person name="Babiker R."/>
            <person name="Drula E."/>
            <person name="Ayuso-Fernandez I."/>
            <person name="Pacheco R."/>
            <person name="Padilla G."/>
            <person name="Ferreira P."/>
            <person name="Barriuso J."/>
            <person name="Kellner H."/>
            <person name="Castanera R."/>
            <person name="Alfaro M."/>
            <person name="Ramirez L."/>
            <person name="Pisabarro A.G."/>
            <person name="Kuo A."/>
            <person name="Tritt A."/>
            <person name="Lipzen A."/>
            <person name="He G."/>
            <person name="Yan M."/>
            <person name="Ng V."/>
            <person name="Cullen D."/>
            <person name="Martin F."/>
            <person name="Rosso M.-N."/>
            <person name="Henrissat B."/>
            <person name="Hibbett D."/>
            <person name="Martinez A.T."/>
            <person name="Grigoriev I.V."/>
        </authorList>
    </citation>
    <scope>NUCLEOTIDE SEQUENCE</scope>
    <source>
        <strain evidence="3">CIRM-BRFM 674</strain>
    </source>
</reference>
<organism evidence="3 4">
    <name type="scientific">Pholiota conissans</name>
    <dbReference type="NCBI Taxonomy" id="109636"/>
    <lineage>
        <taxon>Eukaryota</taxon>
        <taxon>Fungi</taxon>
        <taxon>Dikarya</taxon>
        <taxon>Basidiomycota</taxon>
        <taxon>Agaricomycotina</taxon>
        <taxon>Agaricomycetes</taxon>
        <taxon>Agaricomycetidae</taxon>
        <taxon>Agaricales</taxon>
        <taxon>Agaricineae</taxon>
        <taxon>Strophariaceae</taxon>
        <taxon>Pholiota</taxon>
    </lineage>
</organism>
<comment type="caution">
    <text evidence="3">The sequence shown here is derived from an EMBL/GenBank/DDBJ whole genome shotgun (WGS) entry which is preliminary data.</text>
</comment>
<evidence type="ECO:0000256" key="1">
    <source>
        <dbReference type="SAM" id="SignalP"/>
    </source>
</evidence>
<dbReference type="InterPro" id="IPR043708">
    <property type="entry name" value="DUF5648"/>
</dbReference>
<feature type="signal peptide" evidence="1">
    <location>
        <begin position="1"/>
        <end position="24"/>
    </location>
</feature>
<dbReference type="Pfam" id="PF18885">
    <property type="entry name" value="DUF5648"/>
    <property type="match status" value="1"/>
</dbReference>
<evidence type="ECO:0000259" key="2">
    <source>
        <dbReference type="Pfam" id="PF18885"/>
    </source>
</evidence>
<protein>
    <recommendedName>
        <fullName evidence="2">DUF5648 domain-containing protein</fullName>
    </recommendedName>
</protein>
<gene>
    <name evidence="3" type="ORF">BDN70DRAFT_919913</name>
</gene>
<keyword evidence="1" id="KW-0732">Signal</keyword>
<accession>A0A9P5Z744</accession>
<evidence type="ECO:0000313" key="4">
    <source>
        <dbReference type="Proteomes" id="UP000807469"/>
    </source>
</evidence>
<dbReference type="EMBL" id="MU155180">
    <property type="protein sequence ID" value="KAF9481325.1"/>
    <property type="molecule type" value="Genomic_DNA"/>
</dbReference>
<dbReference type="OrthoDB" id="9971254at2759"/>
<proteinExistence type="predicted"/>
<name>A0A9P5Z744_9AGAR</name>